<name>A0A9D2RAQ9_9FIRM</name>
<proteinExistence type="predicted"/>
<dbReference type="Pfam" id="PF12784">
    <property type="entry name" value="PDDEXK_2"/>
    <property type="match status" value="1"/>
</dbReference>
<dbReference type="PANTHER" id="PTHR41317:SF1">
    <property type="entry name" value="PD-(D_E)XK NUCLEASE FAMILY TRANSPOSASE"/>
    <property type="match status" value="1"/>
</dbReference>
<sequence length="295" mass="34873">MVKNTDNFIMLPTVDFCFKELMKNDKVRKGFVAAILGKAPEEIRRTTLLPTELRKESEDDKLGILDVMIELEEGTLMNMEMQVASFDYWTNRILFYISKIYTGQIRTGEDYDKLQKCVHVSILDFIYFPDDDRCYRKAAFCDVETGELYTDLMEIHMLELRKLPPEAQNEKGIIHWMRFLGGKKREEFEDMAKQDEYIGEAYEELKKLSLDDQKRLEYELRQKAIRDYNSQMNSAMRRGKEIGEEQGLKKGRRDALRELIGKKLEKGMPLEDIAEFMELNPDEVRELAKEWKKEK</sequence>
<reference evidence="1" key="1">
    <citation type="journal article" date="2021" name="PeerJ">
        <title>Extensive microbial diversity within the chicken gut microbiome revealed by metagenomics and culture.</title>
        <authorList>
            <person name="Gilroy R."/>
            <person name="Ravi A."/>
            <person name="Getino M."/>
            <person name="Pursley I."/>
            <person name="Horton D.L."/>
            <person name="Alikhan N.F."/>
            <person name="Baker D."/>
            <person name="Gharbi K."/>
            <person name="Hall N."/>
            <person name="Watson M."/>
            <person name="Adriaenssens E.M."/>
            <person name="Foster-Nyarko E."/>
            <person name="Jarju S."/>
            <person name="Secka A."/>
            <person name="Antonio M."/>
            <person name="Oren A."/>
            <person name="Chaudhuri R.R."/>
            <person name="La Ragione R."/>
            <person name="Hildebrand F."/>
            <person name="Pallen M.J."/>
        </authorList>
    </citation>
    <scope>NUCLEOTIDE SEQUENCE</scope>
    <source>
        <strain evidence="1">ChiBcec15-3976</strain>
    </source>
</reference>
<dbReference type="Proteomes" id="UP000823909">
    <property type="component" value="Unassembled WGS sequence"/>
</dbReference>
<evidence type="ECO:0000313" key="1">
    <source>
        <dbReference type="EMBL" id="HJD41679.1"/>
    </source>
</evidence>
<dbReference type="AlphaFoldDB" id="A0A9D2RAQ9"/>
<protein>
    <submittedName>
        <fullName evidence="1">Rpn family recombination-promoting nuclease/putative transposase</fullName>
    </submittedName>
</protein>
<dbReference type="NCBIfam" id="TIGR01784">
    <property type="entry name" value="T_den_put_tspse"/>
    <property type="match status" value="1"/>
</dbReference>
<organism evidence="1 2">
    <name type="scientific">Candidatus Mediterraneibacter quadrami</name>
    <dbReference type="NCBI Taxonomy" id="2838684"/>
    <lineage>
        <taxon>Bacteria</taxon>
        <taxon>Bacillati</taxon>
        <taxon>Bacillota</taxon>
        <taxon>Clostridia</taxon>
        <taxon>Lachnospirales</taxon>
        <taxon>Lachnospiraceae</taxon>
        <taxon>Mediterraneibacter</taxon>
    </lineage>
</organism>
<evidence type="ECO:0000313" key="2">
    <source>
        <dbReference type="Proteomes" id="UP000823909"/>
    </source>
</evidence>
<accession>A0A9D2RAQ9</accession>
<comment type="caution">
    <text evidence="1">The sequence shown here is derived from an EMBL/GenBank/DDBJ whole genome shotgun (WGS) entry which is preliminary data.</text>
</comment>
<gene>
    <name evidence="1" type="ORF">H9910_01520</name>
</gene>
<dbReference type="InterPro" id="IPR010106">
    <property type="entry name" value="RpnA"/>
</dbReference>
<reference evidence="1" key="2">
    <citation type="submission" date="2021-04" db="EMBL/GenBank/DDBJ databases">
        <authorList>
            <person name="Gilroy R."/>
        </authorList>
    </citation>
    <scope>NUCLEOTIDE SEQUENCE</scope>
    <source>
        <strain evidence="1">ChiBcec15-3976</strain>
    </source>
</reference>
<dbReference type="EMBL" id="DWUU01000011">
    <property type="protein sequence ID" value="HJD41679.1"/>
    <property type="molecule type" value="Genomic_DNA"/>
</dbReference>
<dbReference type="PANTHER" id="PTHR41317">
    <property type="entry name" value="PD-(D_E)XK NUCLEASE FAMILY TRANSPOSASE"/>
    <property type="match status" value="1"/>
</dbReference>